<feature type="compositionally biased region" description="Basic and acidic residues" evidence="1">
    <location>
        <begin position="11"/>
        <end position="23"/>
    </location>
</feature>
<protein>
    <submittedName>
        <fullName evidence="2">Uncharacterized protein</fullName>
    </submittedName>
</protein>
<evidence type="ECO:0000313" key="2">
    <source>
        <dbReference type="EMBL" id="CAE7837692.1"/>
    </source>
</evidence>
<dbReference type="OrthoDB" id="10351575at2759"/>
<feature type="region of interest" description="Disordered" evidence="1">
    <location>
        <begin position="1"/>
        <end position="24"/>
    </location>
</feature>
<accession>A0A812ZR02</accession>
<dbReference type="Proteomes" id="UP000601435">
    <property type="component" value="Unassembled WGS sequence"/>
</dbReference>
<evidence type="ECO:0000313" key="3">
    <source>
        <dbReference type="Proteomes" id="UP000601435"/>
    </source>
</evidence>
<dbReference type="AlphaFoldDB" id="A0A812ZR02"/>
<proteinExistence type="predicted"/>
<organism evidence="2 3">
    <name type="scientific">Symbiodinium necroappetens</name>
    <dbReference type="NCBI Taxonomy" id="1628268"/>
    <lineage>
        <taxon>Eukaryota</taxon>
        <taxon>Sar</taxon>
        <taxon>Alveolata</taxon>
        <taxon>Dinophyceae</taxon>
        <taxon>Suessiales</taxon>
        <taxon>Symbiodiniaceae</taxon>
        <taxon>Symbiodinium</taxon>
    </lineage>
</organism>
<evidence type="ECO:0000256" key="1">
    <source>
        <dbReference type="SAM" id="MobiDB-lite"/>
    </source>
</evidence>
<gene>
    <name evidence="2" type="ORF">SNEC2469_LOCUS25252</name>
</gene>
<sequence length="117" mass="13050">MLDRANSPHQGHAEEQENREDLSIHLGPLHMMESLAESSASLAWLAIRRNGEDQGNRFASTVDPMDGQTTLSLGSAHYTNFFGDAPWELCGRESHEDLRSNRNTRGFVVLGLFRVLA</sequence>
<reference evidence="2" key="1">
    <citation type="submission" date="2021-02" db="EMBL/GenBank/DDBJ databases">
        <authorList>
            <person name="Dougan E. K."/>
            <person name="Rhodes N."/>
            <person name="Thang M."/>
            <person name="Chan C."/>
        </authorList>
    </citation>
    <scope>NUCLEOTIDE SEQUENCE</scope>
</reference>
<dbReference type="EMBL" id="CAJNJA010049570">
    <property type="protein sequence ID" value="CAE7837692.1"/>
    <property type="molecule type" value="Genomic_DNA"/>
</dbReference>
<name>A0A812ZR02_9DINO</name>
<keyword evidence="3" id="KW-1185">Reference proteome</keyword>
<comment type="caution">
    <text evidence="2">The sequence shown here is derived from an EMBL/GenBank/DDBJ whole genome shotgun (WGS) entry which is preliminary data.</text>
</comment>